<keyword evidence="2" id="KW-1185">Reference proteome</keyword>
<evidence type="ECO:0000313" key="1">
    <source>
        <dbReference type="EMBL" id="MBB5233157.1"/>
    </source>
</evidence>
<proteinExistence type="predicted"/>
<dbReference type="EMBL" id="JACHFN010000002">
    <property type="protein sequence ID" value="MBB5233157.1"/>
    <property type="molecule type" value="Genomic_DNA"/>
</dbReference>
<organism evidence="1 2">
    <name type="scientific">Deinococcus budaensis</name>
    <dbReference type="NCBI Taxonomy" id="1665626"/>
    <lineage>
        <taxon>Bacteria</taxon>
        <taxon>Thermotogati</taxon>
        <taxon>Deinococcota</taxon>
        <taxon>Deinococci</taxon>
        <taxon>Deinococcales</taxon>
        <taxon>Deinococcaceae</taxon>
        <taxon>Deinococcus</taxon>
    </lineage>
</organism>
<name>A0A7W8GCT2_9DEIO</name>
<sequence length="39" mass="4401">MVRQVQSRGFPALLSPVTLKSQHGRFMCKNIKLSHNPGH</sequence>
<comment type="caution">
    <text evidence="1">The sequence shown here is derived from an EMBL/GenBank/DDBJ whole genome shotgun (WGS) entry which is preliminary data.</text>
</comment>
<dbReference type="AlphaFoldDB" id="A0A7W8GCT2"/>
<gene>
    <name evidence="1" type="ORF">HNQ09_000574</name>
</gene>
<dbReference type="Proteomes" id="UP000525389">
    <property type="component" value="Unassembled WGS sequence"/>
</dbReference>
<reference evidence="1 2" key="1">
    <citation type="submission" date="2020-08" db="EMBL/GenBank/DDBJ databases">
        <title>Genomic Encyclopedia of Type Strains, Phase IV (KMG-IV): sequencing the most valuable type-strain genomes for metagenomic binning, comparative biology and taxonomic classification.</title>
        <authorList>
            <person name="Goeker M."/>
        </authorList>
    </citation>
    <scope>NUCLEOTIDE SEQUENCE [LARGE SCALE GENOMIC DNA]</scope>
    <source>
        <strain evidence="1 2">DSM 101791</strain>
    </source>
</reference>
<accession>A0A7W8GCT2</accession>
<evidence type="ECO:0000313" key="2">
    <source>
        <dbReference type="Proteomes" id="UP000525389"/>
    </source>
</evidence>
<protein>
    <submittedName>
        <fullName evidence="1">Uncharacterized protein</fullName>
    </submittedName>
</protein>